<name>S5DKN8_9ACTN</name>
<dbReference type="Gene3D" id="3.30.530.20">
    <property type="match status" value="1"/>
</dbReference>
<dbReference type="EMBL" id="KC811129">
    <property type="protein sequence ID" value="AGQ19329.1"/>
    <property type="molecule type" value="Genomic_DNA"/>
</dbReference>
<organism evidence="1">
    <name type="scientific">Candidatus Actinomarina minuta</name>
    <dbReference type="NCBI Taxonomy" id="1389454"/>
    <lineage>
        <taxon>Bacteria</taxon>
        <taxon>Bacillati</taxon>
        <taxon>Actinomycetota</taxon>
        <taxon>Actinomycetes</taxon>
        <taxon>Candidatus Actinomarinidae</taxon>
        <taxon>Candidatus Actinomarinales</taxon>
        <taxon>Candidatus Actinomarineae</taxon>
        <taxon>Candidatus Actinomarinaceae</taxon>
        <taxon>Candidatus Actinomarina</taxon>
    </lineage>
</organism>
<sequence>MSKRIEVSTIIYKPIEVVWDEVKIMKNHVNWMQDAAKIDFLSENEAGIDTKMKVLTKVGPFTLNDIITVTTWEEMNSIGVVHEGIVTGEGAFYLSKDGENSTKFQWIEDLKAPYYLGGPIAEFFGGFILKLIWKKNLMNLKNILEK</sequence>
<accession>S5DKN8</accession>
<dbReference type="SUPFAM" id="SSF55961">
    <property type="entry name" value="Bet v1-like"/>
    <property type="match status" value="1"/>
</dbReference>
<protein>
    <submittedName>
        <fullName evidence="1">MedDCM-OCT-S35-C69-cds7</fullName>
    </submittedName>
</protein>
<dbReference type="AlphaFoldDB" id="S5DKN8"/>
<dbReference type="InterPro" id="IPR023393">
    <property type="entry name" value="START-like_dom_sf"/>
</dbReference>
<reference evidence="1" key="1">
    <citation type="journal article" date="2013" name="Sci. Rep.">
        <title>Metagenomics uncovers a new group of low GC and ultra-small marine Actinobacteria.</title>
        <authorList>
            <person name="Ghai R."/>
            <person name="Mizuno C.M."/>
            <person name="Picazo A."/>
            <person name="Camacho A."/>
            <person name="Rodriguez-Valera F."/>
        </authorList>
    </citation>
    <scope>NUCLEOTIDE SEQUENCE</scope>
</reference>
<dbReference type="CDD" id="cd07812">
    <property type="entry name" value="SRPBCC"/>
    <property type="match status" value="1"/>
</dbReference>
<proteinExistence type="predicted"/>
<evidence type="ECO:0000313" key="1">
    <source>
        <dbReference type="EMBL" id="AGQ19329.1"/>
    </source>
</evidence>